<reference evidence="1 2" key="1">
    <citation type="submission" date="2017-09" db="EMBL/GenBank/DDBJ databases">
        <authorList>
            <person name="Perez-Cataluna A."/>
            <person name="Figueras M.J."/>
            <person name="Salas-Masso N."/>
        </authorList>
    </citation>
    <scope>NUCLEOTIDE SEQUENCE [LARGE SCALE GENOMIC DNA]</scope>
    <source>
        <strain evidence="1 2">F138-33</strain>
    </source>
</reference>
<comment type="caution">
    <text evidence="1">The sequence shown here is derived from an EMBL/GenBank/DDBJ whole genome shotgun (WGS) entry which is preliminary data.</text>
</comment>
<evidence type="ECO:0000313" key="2">
    <source>
        <dbReference type="Proteomes" id="UP000221384"/>
    </source>
</evidence>
<dbReference type="Proteomes" id="UP000221384">
    <property type="component" value="Unassembled WGS sequence"/>
</dbReference>
<dbReference type="Pfam" id="PF06995">
    <property type="entry name" value="Phage_P2_GpU"/>
    <property type="match status" value="1"/>
</dbReference>
<proteinExistence type="predicted"/>
<protein>
    <recommendedName>
        <fullName evidence="3">Phage tail protein</fullName>
    </recommendedName>
</protein>
<dbReference type="EMBL" id="NWVW01000007">
    <property type="protein sequence ID" value="PHO09789.1"/>
    <property type="molecule type" value="Genomic_DNA"/>
</dbReference>
<evidence type="ECO:0008006" key="3">
    <source>
        <dbReference type="Google" id="ProtNLM"/>
    </source>
</evidence>
<organism evidence="1 2">
    <name type="scientific">Malaciobacter canalis</name>
    <dbReference type="NCBI Taxonomy" id="1912871"/>
    <lineage>
        <taxon>Bacteria</taxon>
        <taxon>Pseudomonadati</taxon>
        <taxon>Campylobacterota</taxon>
        <taxon>Epsilonproteobacteria</taxon>
        <taxon>Campylobacterales</taxon>
        <taxon>Arcobacteraceae</taxon>
        <taxon>Malaciobacter</taxon>
    </lineage>
</organism>
<sequence length="122" mass="13951">MMLGMIDEYEFRMTKTQLDSITEEIDFGIVSSFRIGNYPKHQASSKGKESFTLSGTLLMQSIKELETLKELGRKQEPVVLSLPSLPTIQVKMMNLSISKSNFLKTGEHLEQGFTLKLERYEK</sequence>
<accession>A0ABX4LPF3</accession>
<name>A0ABX4LPF3_9BACT</name>
<gene>
    <name evidence="1" type="ORF">CPG37_07165</name>
</gene>
<keyword evidence="2" id="KW-1185">Reference proteome</keyword>
<evidence type="ECO:0000313" key="1">
    <source>
        <dbReference type="EMBL" id="PHO09789.1"/>
    </source>
</evidence>
<dbReference type="InterPro" id="IPR009734">
    <property type="entry name" value="Myoviridae_GpU"/>
</dbReference>